<dbReference type="PANTHER" id="PTHR37299:SF1">
    <property type="entry name" value="STAGE 0 SPORULATION PROTEIN A HOMOLOG"/>
    <property type="match status" value="1"/>
</dbReference>
<accession>A0ABU1RTN2</accession>
<dbReference type="PANTHER" id="PTHR37299">
    <property type="entry name" value="TRANSCRIPTIONAL REGULATOR-RELATED"/>
    <property type="match status" value="1"/>
</dbReference>
<evidence type="ECO:0000313" key="5">
    <source>
        <dbReference type="EMBL" id="MDR6842141.1"/>
    </source>
</evidence>
<dbReference type="InterPro" id="IPR011006">
    <property type="entry name" value="CheY-like_superfamily"/>
</dbReference>
<dbReference type="InterPro" id="IPR046947">
    <property type="entry name" value="LytR-like"/>
</dbReference>
<evidence type="ECO:0000256" key="2">
    <source>
        <dbReference type="PROSITE-ProRule" id="PRU00169"/>
    </source>
</evidence>
<feature type="domain" description="Response regulatory" evidence="3">
    <location>
        <begin position="3"/>
        <end position="116"/>
    </location>
</feature>
<dbReference type="Gene3D" id="3.40.50.2300">
    <property type="match status" value="1"/>
</dbReference>
<dbReference type="SMART" id="SM00850">
    <property type="entry name" value="LytTR"/>
    <property type="match status" value="1"/>
</dbReference>
<dbReference type="RefSeq" id="WP_310093595.1">
    <property type="nucleotide sequence ID" value="NZ_JAVDTT010000002.1"/>
</dbReference>
<reference evidence="5 6" key="1">
    <citation type="submission" date="2023-07" db="EMBL/GenBank/DDBJ databases">
        <title>Sorghum-associated microbial communities from plants grown in Nebraska, USA.</title>
        <authorList>
            <person name="Schachtman D."/>
        </authorList>
    </citation>
    <scope>NUCLEOTIDE SEQUENCE [LARGE SCALE GENOMIC DNA]</scope>
    <source>
        <strain evidence="5 6">BE107</strain>
    </source>
</reference>
<sequence>MIRVAVIDDEPLARSGVIARLAAHADIELVGEYADGASALQGLRAKTPDLAFVDVQMPGMTGLEVLAALPAHQRPMAILLTAYDNFAVRAFELHAIDYLLKPIDDDRFAEALDRAREARSFRRRESALVGGPATGPKSARPAYLSRFVVRVGRRVAFVDIAEVEWIEADGDYATLHAGASAYLLRESLSRLSRQLDPAHFIRVHRSTIVRIDRVAELQPLSNRDALLRLRDGTPLRASRTYIGPLLERLKGLGDAVRY</sequence>
<dbReference type="InterPro" id="IPR007492">
    <property type="entry name" value="LytTR_DNA-bd_dom"/>
</dbReference>
<dbReference type="InterPro" id="IPR001789">
    <property type="entry name" value="Sig_transdc_resp-reg_receiver"/>
</dbReference>
<dbReference type="EMBL" id="JAVDTT010000002">
    <property type="protein sequence ID" value="MDR6842141.1"/>
    <property type="molecule type" value="Genomic_DNA"/>
</dbReference>
<dbReference type="Pfam" id="PF04397">
    <property type="entry name" value="LytTR"/>
    <property type="match status" value="1"/>
</dbReference>
<dbReference type="Gene3D" id="2.40.50.1020">
    <property type="entry name" value="LytTr DNA-binding domain"/>
    <property type="match status" value="1"/>
</dbReference>
<keyword evidence="1" id="KW-0902">Two-component regulatory system</keyword>
<evidence type="ECO:0000256" key="1">
    <source>
        <dbReference type="ARBA" id="ARBA00023012"/>
    </source>
</evidence>
<dbReference type="SMART" id="SM00448">
    <property type="entry name" value="REC"/>
    <property type="match status" value="1"/>
</dbReference>
<proteinExistence type="predicted"/>
<keyword evidence="6" id="KW-1185">Reference proteome</keyword>
<dbReference type="PROSITE" id="PS50110">
    <property type="entry name" value="RESPONSE_REGULATORY"/>
    <property type="match status" value="1"/>
</dbReference>
<evidence type="ECO:0000313" key="6">
    <source>
        <dbReference type="Proteomes" id="UP001254759"/>
    </source>
</evidence>
<evidence type="ECO:0000259" key="3">
    <source>
        <dbReference type="PROSITE" id="PS50110"/>
    </source>
</evidence>
<evidence type="ECO:0000259" key="4">
    <source>
        <dbReference type="PROSITE" id="PS50930"/>
    </source>
</evidence>
<dbReference type="Pfam" id="PF00072">
    <property type="entry name" value="Response_reg"/>
    <property type="match status" value="1"/>
</dbReference>
<organism evidence="5 6">
    <name type="scientific">Pseudoxanthomonas sacheonensis</name>
    <dbReference type="NCBI Taxonomy" id="443615"/>
    <lineage>
        <taxon>Bacteria</taxon>
        <taxon>Pseudomonadati</taxon>
        <taxon>Pseudomonadota</taxon>
        <taxon>Gammaproteobacteria</taxon>
        <taxon>Lysobacterales</taxon>
        <taxon>Lysobacteraceae</taxon>
        <taxon>Pseudoxanthomonas</taxon>
    </lineage>
</organism>
<comment type="caution">
    <text evidence="5">The sequence shown here is derived from an EMBL/GenBank/DDBJ whole genome shotgun (WGS) entry which is preliminary data.</text>
</comment>
<name>A0ABU1RTN2_9GAMM</name>
<feature type="domain" description="HTH LytTR-type" evidence="4">
    <location>
        <begin position="147"/>
        <end position="251"/>
    </location>
</feature>
<gene>
    <name evidence="5" type="ORF">J2W94_002426</name>
</gene>
<keyword evidence="2" id="KW-0597">Phosphoprotein</keyword>
<dbReference type="PROSITE" id="PS50930">
    <property type="entry name" value="HTH_LYTTR"/>
    <property type="match status" value="1"/>
</dbReference>
<dbReference type="Proteomes" id="UP001254759">
    <property type="component" value="Unassembled WGS sequence"/>
</dbReference>
<dbReference type="SUPFAM" id="SSF52172">
    <property type="entry name" value="CheY-like"/>
    <property type="match status" value="1"/>
</dbReference>
<protein>
    <submittedName>
        <fullName evidence="5">Two-component system LytT family response regulator</fullName>
    </submittedName>
</protein>
<feature type="modified residue" description="4-aspartylphosphate" evidence="2">
    <location>
        <position position="54"/>
    </location>
</feature>